<sequence length="45" mass="5199">MVSRVLMSGVFVSWDIVRFRSQLNAVVDSPNSQFKIKSWENNNIV</sequence>
<evidence type="ECO:0000313" key="1">
    <source>
        <dbReference type="EMBL" id="CCH53358.1"/>
    </source>
</evidence>
<dbReference type="AlphaFoldDB" id="I2GHI3"/>
<accession>I2GHI3</accession>
<gene>
    <name evidence="1" type="ORF">BN8_02449</name>
</gene>
<protein>
    <submittedName>
        <fullName evidence="1">Uncharacterized protein</fullName>
    </submittedName>
</protein>
<reference evidence="1 2" key="1">
    <citation type="journal article" date="2012" name="J. Bacteriol.">
        <title>Genome Sequence of the Filamentous Bacterium Fibrisoma limi BUZ 3T.</title>
        <authorList>
            <person name="Filippini M."/>
            <person name="Qi W."/>
            <person name="Jaenicke S."/>
            <person name="Goesmann A."/>
            <person name="Smits T.H."/>
            <person name="Bagheri H.C."/>
        </authorList>
    </citation>
    <scope>NUCLEOTIDE SEQUENCE [LARGE SCALE GENOMIC DNA]</scope>
    <source>
        <strain evidence="2">BUZ 3T</strain>
    </source>
</reference>
<dbReference type="EMBL" id="CAIT01000006">
    <property type="protein sequence ID" value="CCH53358.1"/>
    <property type="molecule type" value="Genomic_DNA"/>
</dbReference>
<evidence type="ECO:0000313" key="2">
    <source>
        <dbReference type="Proteomes" id="UP000009309"/>
    </source>
</evidence>
<name>I2GHI3_9BACT</name>
<dbReference type="Proteomes" id="UP000009309">
    <property type="component" value="Unassembled WGS sequence"/>
</dbReference>
<comment type="caution">
    <text evidence="1">The sequence shown here is derived from an EMBL/GenBank/DDBJ whole genome shotgun (WGS) entry which is preliminary data.</text>
</comment>
<keyword evidence="2" id="KW-1185">Reference proteome</keyword>
<proteinExistence type="predicted"/>
<organism evidence="1 2">
    <name type="scientific">Fibrisoma limi BUZ 3</name>
    <dbReference type="NCBI Taxonomy" id="1185876"/>
    <lineage>
        <taxon>Bacteria</taxon>
        <taxon>Pseudomonadati</taxon>
        <taxon>Bacteroidota</taxon>
        <taxon>Cytophagia</taxon>
        <taxon>Cytophagales</taxon>
        <taxon>Spirosomataceae</taxon>
        <taxon>Fibrisoma</taxon>
    </lineage>
</organism>